<dbReference type="Gene3D" id="3.30.70.100">
    <property type="match status" value="2"/>
</dbReference>
<protein>
    <recommendedName>
        <fullName evidence="2">NIPSNAP domain-containing protein</fullName>
    </recommendedName>
</protein>
<dbReference type="SUPFAM" id="SSF54909">
    <property type="entry name" value="Dimeric alpha+beta barrel"/>
    <property type="match status" value="1"/>
</dbReference>
<sequence length="264" mass="30358">MTRLTKKFRRTSILIVIFILSFSASIFAASRDYYQIQVYRLTGKVQEEKIDNFLKNAYLPALHRAGIAKVGVFKPIESDTTSGKRIYIWISFTSPDHFAKIQDVLASDKEYQTKGIDFLGAPFDNVPFFRKESILLKAFPDAPNYFIPNHKTAPSERIYELRSYEGPTENLFRQKVKMFNEGGEIKLFKSLDFNAVFYAEVISGSTMPNLMYLTTFADMSAHDAHWDAFRAHPEWKALSALPEYKNTVSKSVKLLLHPTDYSDF</sequence>
<dbReference type="KEGG" id="anf:AQPE_1036"/>
<feature type="chain" id="PRO_5024437925" description="NIPSNAP domain-containing protein" evidence="1">
    <location>
        <begin position="29"/>
        <end position="264"/>
    </location>
</feature>
<evidence type="ECO:0000256" key="1">
    <source>
        <dbReference type="SAM" id="SignalP"/>
    </source>
</evidence>
<dbReference type="RefSeq" id="WP_318349924.1">
    <property type="nucleotide sequence ID" value="NZ_AP018694.1"/>
</dbReference>
<organism evidence="3 4">
    <name type="scientific">Aquipluma nitroreducens</name>
    <dbReference type="NCBI Taxonomy" id="2010828"/>
    <lineage>
        <taxon>Bacteria</taxon>
        <taxon>Pseudomonadati</taxon>
        <taxon>Bacteroidota</taxon>
        <taxon>Bacteroidia</taxon>
        <taxon>Marinilabiliales</taxon>
        <taxon>Prolixibacteraceae</taxon>
        <taxon>Aquipluma</taxon>
    </lineage>
</organism>
<keyword evidence="4" id="KW-1185">Reference proteome</keyword>
<accession>A0A5K7S5T5</accession>
<dbReference type="EMBL" id="AP018694">
    <property type="protein sequence ID" value="BBE16889.1"/>
    <property type="molecule type" value="Genomic_DNA"/>
</dbReference>
<name>A0A5K7S5T5_9BACT</name>
<keyword evidence="1" id="KW-0732">Signal</keyword>
<evidence type="ECO:0000259" key="2">
    <source>
        <dbReference type="Pfam" id="PF07978"/>
    </source>
</evidence>
<evidence type="ECO:0000313" key="3">
    <source>
        <dbReference type="EMBL" id="BBE16889.1"/>
    </source>
</evidence>
<feature type="signal peptide" evidence="1">
    <location>
        <begin position="1"/>
        <end position="28"/>
    </location>
</feature>
<gene>
    <name evidence="3" type="ORF">AQPE_1036</name>
</gene>
<evidence type="ECO:0000313" key="4">
    <source>
        <dbReference type="Proteomes" id="UP001193389"/>
    </source>
</evidence>
<reference evidence="3" key="1">
    <citation type="journal article" date="2020" name="Int. J. Syst. Evol. Microbiol.">
        <title>Aquipluma nitroreducens gen. nov. sp. nov., a novel facultatively anaerobic bacterium isolated from a freshwater lake.</title>
        <authorList>
            <person name="Watanabe M."/>
            <person name="Kojima H."/>
            <person name="Fukui M."/>
        </authorList>
    </citation>
    <scope>NUCLEOTIDE SEQUENCE</scope>
    <source>
        <strain evidence="3">MeG22</strain>
    </source>
</reference>
<dbReference type="Proteomes" id="UP001193389">
    <property type="component" value="Chromosome"/>
</dbReference>
<dbReference type="InterPro" id="IPR012577">
    <property type="entry name" value="NIPSNAP"/>
</dbReference>
<dbReference type="InterPro" id="IPR011008">
    <property type="entry name" value="Dimeric_a/b-barrel"/>
</dbReference>
<proteinExistence type="predicted"/>
<dbReference type="AlphaFoldDB" id="A0A5K7S5T5"/>
<feature type="domain" description="NIPSNAP" evidence="2">
    <location>
        <begin position="159"/>
        <end position="262"/>
    </location>
</feature>
<dbReference type="Pfam" id="PF07978">
    <property type="entry name" value="NIPSNAP"/>
    <property type="match status" value="1"/>
</dbReference>